<keyword evidence="3" id="KW-1185">Reference proteome</keyword>
<dbReference type="Proteomes" id="UP001595912">
    <property type="component" value="Unassembled WGS sequence"/>
</dbReference>
<accession>A0ABV9WAM1</accession>
<dbReference type="EMBL" id="JBHSIU010000066">
    <property type="protein sequence ID" value="MFC5004540.1"/>
    <property type="molecule type" value="Genomic_DNA"/>
</dbReference>
<proteinExistence type="predicted"/>
<organism evidence="2 3">
    <name type="scientific">Dactylosporangium cerinum</name>
    <dbReference type="NCBI Taxonomy" id="1434730"/>
    <lineage>
        <taxon>Bacteria</taxon>
        <taxon>Bacillati</taxon>
        <taxon>Actinomycetota</taxon>
        <taxon>Actinomycetes</taxon>
        <taxon>Micromonosporales</taxon>
        <taxon>Micromonosporaceae</taxon>
        <taxon>Dactylosporangium</taxon>
    </lineage>
</organism>
<protein>
    <submittedName>
        <fullName evidence="2">Uncharacterized protein</fullName>
    </submittedName>
</protein>
<comment type="caution">
    <text evidence="2">The sequence shown here is derived from an EMBL/GenBank/DDBJ whole genome shotgun (WGS) entry which is preliminary data.</text>
</comment>
<keyword evidence="1" id="KW-0812">Transmembrane</keyword>
<evidence type="ECO:0000313" key="3">
    <source>
        <dbReference type="Proteomes" id="UP001595912"/>
    </source>
</evidence>
<keyword evidence="1" id="KW-1133">Transmembrane helix</keyword>
<feature type="transmembrane region" description="Helical" evidence="1">
    <location>
        <begin position="46"/>
        <end position="69"/>
    </location>
</feature>
<keyword evidence="1" id="KW-0472">Membrane</keyword>
<reference evidence="3" key="1">
    <citation type="journal article" date="2019" name="Int. J. Syst. Evol. Microbiol.">
        <title>The Global Catalogue of Microorganisms (GCM) 10K type strain sequencing project: providing services to taxonomists for standard genome sequencing and annotation.</title>
        <authorList>
            <consortium name="The Broad Institute Genomics Platform"/>
            <consortium name="The Broad Institute Genome Sequencing Center for Infectious Disease"/>
            <person name="Wu L."/>
            <person name="Ma J."/>
        </authorList>
    </citation>
    <scope>NUCLEOTIDE SEQUENCE [LARGE SCALE GENOMIC DNA]</scope>
    <source>
        <strain evidence="3">CGMCC 4.7152</strain>
    </source>
</reference>
<evidence type="ECO:0000256" key="1">
    <source>
        <dbReference type="SAM" id="Phobius"/>
    </source>
</evidence>
<dbReference type="RefSeq" id="WP_380124529.1">
    <property type="nucleotide sequence ID" value="NZ_JBHSIU010000066.1"/>
</dbReference>
<sequence length="465" mass="47935">MTEHVAAALRAALTDEAAKATTAEDPWPRFAARETRHRRLRRVRRSAVAGFLVLAVGVQSNVVPLPGWMPGVAVAAAPSRLSAGPPRGGLAGDVAWQDGLRRQVKDMQDPEGWWRVGDRGTIRVVYAGDVPGMRLALVLVPLHFGVIKSWTLVWYTGPTGAAPEQMEQDSNTNADTPVATLLDGSVDRGGVAVVIGPPGATVTISGGATYSAAGTVERRLLATSADGSGVALADLPPGGPPRLATRITVDGAPYFDGGLDGGWSGRYGSGMDPSPEMLDAAARDARGPGLDRDRFLAFAVTALNDSRLAVEDVTIRLLWTGTVNGLPAGLLTVQPHGGGVIVYAMHGGVDWRRLDLRLLLPAAGAFERPIAWRLRAEGKDTQTDQVVVVAPPGAASVTVTAGGGSPVPVSLDASGAGTTTVPPGSPAVVTAYTSGGVTIASTPLHVLDNDSSQLPGDTPGTRVVG</sequence>
<gene>
    <name evidence="2" type="ORF">ACFPIJ_42790</name>
</gene>
<evidence type="ECO:0000313" key="2">
    <source>
        <dbReference type="EMBL" id="MFC5004540.1"/>
    </source>
</evidence>
<name>A0ABV9WAM1_9ACTN</name>